<feature type="transmembrane region" description="Helical" evidence="1">
    <location>
        <begin position="525"/>
        <end position="543"/>
    </location>
</feature>
<feature type="transmembrane region" description="Helical" evidence="1">
    <location>
        <begin position="467"/>
        <end position="489"/>
    </location>
</feature>
<dbReference type="SUPFAM" id="SSF82714">
    <property type="entry name" value="Multidrug efflux transporter AcrB TolC docking domain, DN and DC subdomains"/>
    <property type="match status" value="2"/>
</dbReference>
<evidence type="ECO:0000313" key="2">
    <source>
        <dbReference type="EMBL" id="PHZ83751.1"/>
    </source>
</evidence>
<keyword evidence="1" id="KW-0472">Membrane</keyword>
<feature type="transmembrane region" description="Helical" evidence="1">
    <location>
        <begin position="364"/>
        <end position="384"/>
    </location>
</feature>
<dbReference type="Pfam" id="PF00873">
    <property type="entry name" value="ACR_tran"/>
    <property type="match status" value="1"/>
</dbReference>
<dbReference type="PANTHER" id="PTHR32063">
    <property type="match status" value="1"/>
</dbReference>
<feature type="transmembrane region" description="Helical" evidence="1">
    <location>
        <begin position="909"/>
        <end position="932"/>
    </location>
</feature>
<proteinExistence type="predicted"/>
<feature type="transmembrane region" description="Helical" evidence="1">
    <location>
        <begin position="879"/>
        <end position="903"/>
    </location>
</feature>
<feature type="transmembrane region" description="Helical" evidence="1">
    <location>
        <begin position="953"/>
        <end position="974"/>
    </location>
</feature>
<dbReference type="Gene3D" id="3.30.2090.10">
    <property type="entry name" value="Multidrug efflux transporter AcrB TolC docking domain, DN and DC subdomains"/>
    <property type="match status" value="2"/>
</dbReference>
<dbReference type="PANTHER" id="PTHR32063:SF0">
    <property type="entry name" value="SWARMING MOTILITY PROTEIN SWRC"/>
    <property type="match status" value="1"/>
</dbReference>
<feature type="transmembrane region" description="Helical" evidence="1">
    <location>
        <begin position="853"/>
        <end position="872"/>
    </location>
</feature>
<accession>A0A2G4YN56</accession>
<evidence type="ECO:0000256" key="1">
    <source>
        <dbReference type="SAM" id="Phobius"/>
    </source>
</evidence>
<feature type="transmembrane region" description="Helical" evidence="1">
    <location>
        <begin position="435"/>
        <end position="455"/>
    </location>
</feature>
<protein>
    <submittedName>
        <fullName evidence="2">Acriflavine resistance protein B</fullName>
    </submittedName>
</protein>
<name>A0A2G4YN56_9PROT</name>
<dbReference type="RefSeq" id="WP_099474840.1">
    <property type="nucleotide sequence ID" value="NZ_CP041025.1"/>
</dbReference>
<dbReference type="GO" id="GO:0005886">
    <property type="term" value="C:plasma membrane"/>
    <property type="evidence" value="ECO:0007669"/>
    <property type="project" value="TreeGrafter"/>
</dbReference>
<reference evidence="2 3" key="1">
    <citation type="submission" date="2017-10" db="EMBL/GenBank/DDBJ databases">
        <title>Frigbacter circumglobatus gen. nov. sp. nov., isolated from sediment cultured in situ.</title>
        <authorList>
            <person name="Zhao Z."/>
        </authorList>
    </citation>
    <scope>NUCLEOTIDE SEQUENCE [LARGE SCALE GENOMIC DNA]</scope>
    <source>
        <strain evidence="2 3">ZYL</strain>
    </source>
</reference>
<comment type="caution">
    <text evidence="2">The sequence shown here is derived from an EMBL/GenBank/DDBJ whole genome shotgun (WGS) entry which is preliminary data.</text>
</comment>
<feature type="transmembrane region" description="Helical" evidence="1">
    <location>
        <begin position="12"/>
        <end position="29"/>
    </location>
</feature>
<feature type="transmembrane region" description="Helical" evidence="1">
    <location>
        <begin position="986"/>
        <end position="1009"/>
    </location>
</feature>
<dbReference type="SUPFAM" id="SSF82866">
    <property type="entry name" value="Multidrug efflux transporter AcrB transmembrane domain"/>
    <property type="match status" value="2"/>
</dbReference>
<keyword evidence="1" id="KW-1133">Transmembrane helix</keyword>
<sequence>MTWTKKSLKNPAAVAVIVAVIFLFGGYSVTQLPVQLFPNIEYPQLGIFTSWRSASPVEIESEITEPLEEVLQGIPGLKEMSVNSNQGAAFINLQFTMEADMDKVVLDVISRLNRLRPLPVDADKPVLFLGGGGGSNDTLIYYFMQKLPDNPRAIDEYMTFTQDRIIPLFEAIPGVAQVNNQTNLPEEELQITFDPYRAAELGIDVADMAAAVGRSRDLSGGFIENGRRRYTVRFMGRYTPEDLKNLVLEWRDSGPIKLGDIAEITVSRGKQTDIGIQNGNPALSLQITRENGANVLETIQKVNALADELNQGILKNNGLFMQKSFDPSVFIKRATGLLSGNLVLGVFFAIGILWWFLRQSRATLIIAITIPVCLLATFIVLYMAGRSVNVISLAGLAFATGMVLDAAIVVMENICRLRENGTKTDAACTIGAKQVWGALVASTATTVAIFLPVMLLKDVEGQLFSDLALTIAIAVSVSLFVAVTVLPVANKHFMKGNLPKDKNYKTWQKMSGRIMSLTRTTKHRMAWITSLIAVSIVGTYLMFPKLDYLPPVKRDAVDVFFRFPAGMSSDVLLKEIVPVLTKRMEPYVTGAKEPALKNYYLITFTNFNGGTMGIRAKDQSRVKELERIVREEIIADLPDVQTFASQGNLFGGFGGSGNIAIHLQSTDSAALANASLKTSEYVTDALPTAQVNPAQNPEQAQPLLSIVPDDRRIQEAGWSRSQLGRVIQTTGNGLFVGEFFDGEKRMNIILKTPENTSPEEIAAVPLATPNGGIMQLGELARLDQTVGPQQIRRVNGRRTMTFNVSPPEGMPLQEAMEIIRRDVEPKILADLGDGGSVIYGGSADSLKNAIASLGSNFLLAFGLLFMILAALFRSLKDASLVVISIPLAAVGGIAAIRILGLFTTQSLDLLTMIGFIILLGLVVNNAILLVMQTRAGEAEGLGRQASVQQALELRLRPIFMSTLTSIFGMLPLLLFPGEGSAIYRGLAASIVGGMAVSTVFTLILLPSLLQLGKAQKVPKLIIDNKTDSPSLEDRLVGVGE</sequence>
<feature type="transmembrane region" description="Helical" evidence="1">
    <location>
        <begin position="337"/>
        <end position="357"/>
    </location>
</feature>
<dbReference type="Proteomes" id="UP000229730">
    <property type="component" value="Unassembled WGS sequence"/>
</dbReference>
<dbReference type="InterPro" id="IPR027463">
    <property type="entry name" value="AcrB_DN_DC_subdom"/>
</dbReference>
<dbReference type="OrthoDB" id="9806532at2"/>
<dbReference type="Gene3D" id="3.30.70.1440">
    <property type="entry name" value="Multidrug efflux transporter AcrB pore domain"/>
    <property type="match status" value="1"/>
</dbReference>
<dbReference type="Gene3D" id="3.30.70.1430">
    <property type="entry name" value="Multidrug efflux transporter AcrB pore domain"/>
    <property type="match status" value="2"/>
</dbReference>
<dbReference type="SUPFAM" id="SSF82693">
    <property type="entry name" value="Multidrug efflux transporter AcrB pore domain, PN1, PN2, PC1 and PC2 subdomains"/>
    <property type="match status" value="2"/>
</dbReference>
<keyword evidence="1" id="KW-0812">Transmembrane</keyword>
<dbReference type="InParanoid" id="A0A2G4YN56"/>
<dbReference type="Gene3D" id="3.30.70.1320">
    <property type="entry name" value="Multidrug efflux transporter AcrB pore domain like"/>
    <property type="match status" value="1"/>
</dbReference>
<keyword evidence="3" id="KW-1185">Reference proteome</keyword>
<dbReference type="AlphaFoldDB" id="A0A2G4YN56"/>
<evidence type="ECO:0000313" key="3">
    <source>
        <dbReference type="Proteomes" id="UP000229730"/>
    </source>
</evidence>
<dbReference type="Gene3D" id="1.20.1640.10">
    <property type="entry name" value="Multidrug efflux transporter AcrB transmembrane domain"/>
    <property type="match status" value="2"/>
</dbReference>
<dbReference type="EMBL" id="PDEM01000031">
    <property type="protein sequence ID" value="PHZ83751.1"/>
    <property type="molecule type" value="Genomic_DNA"/>
</dbReference>
<feature type="transmembrane region" description="Helical" evidence="1">
    <location>
        <begin position="390"/>
        <end position="414"/>
    </location>
</feature>
<dbReference type="PRINTS" id="PR00702">
    <property type="entry name" value="ACRIFLAVINRP"/>
</dbReference>
<dbReference type="GO" id="GO:0042910">
    <property type="term" value="F:xenobiotic transmembrane transporter activity"/>
    <property type="evidence" value="ECO:0007669"/>
    <property type="project" value="TreeGrafter"/>
</dbReference>
<dbReference type="InterPro" id="IPR001036">
    <property type="entry name" value="Acrflvin-R"/>
</dbReference>
<gene>
    <name evidence="2" type="ORF">CRD36_15405</name>
</gene>
<organism evidence="2 3">
    <name type="scientific">Paremcibacter congregatus</name>
    <dbReference type="NCBI Taxonomy" id="2043170"/>
    <lineage>
        <taxon>Bacteria</taxon>
        <taxon>Pseudomonadati</taxon>
        <taxon>Pseudomonadota</taxon>
        <taxon>Alphaproteobacteria</taxon>
        <taxon>Emcibacterales</taxon>
        <taxon>Emcibacteraceae</taxon>
        <taxon>Paremcibacter</taxon>
    </lineage>
</organism>